<name>F4B708_ACIHW</name>
<proteinExistence type="predicted"/>
<keyword evidence="2" id="KW-1185">Reference proteome</keyword>
<dbReference type="Gene3D" id="3.30.300.10">
    <property type="match status" value="1"/>
</dbReference>
<dbReference type="AlphaFoldDB" id="F4B708"/>
<dbReference type="NCBIfam" id="NF003365">
    <property type="entry name" value="PRK04439.1-4"/>
    <property type="match status" value="1"/>
</dbReference>
<dbReference type="NCBIfam" id="NF003366">
    <property type="entry name" value="PRK04439.1-5"/>
    <property type="match status" value="1"/>
</dbReference>
<sequence length="403" mass="44527">MKNIVVEPARVQDINNLPVELVERKGTGHPDYIADSASEEASRKLSLYYLKKFGTILHHNLDKTLVVGGQAQPEFKGGEVIQPIYIIVAGRATTEVRTEDGIQNVPVGTIIVESVKNWIKNNFRYLDPEKHVIVDYKVGKGSTDLVGIFNKGKTVPLSNDTSFGVGFAPFSTLEELVYQTERMLNSKEVKSELPEIGEDIKVMGLRRGKEIDLTVAMSTISELIDDTNHYLAIKEEAKQKILDLASRLAPDYKVNVYINTGDRVDQGILYLTVTGTSAEHGDDGMTGRGNRGVGLITPMRPMSLEATAGKNPVNHVGKIYNVMAMLISKKIMEETKIRNVQVEVLGQIGRPINDPLVVNVEVGTENGKISDDLKNEINGIVDEYLESFNKITELILDGKVSMF</sequence>
<dbReference type="PANTHER" id="PTHR36697">
    <property type="entry name" value="S-ADENOSYLMETHIONINE SYNTHASE"/>
    <property type="match status" value="1"/>
</dbReference>
<organism evidence="1 2">
    <name type="scientific">Acidianus hospitalis (strain W1)</name>
    <dbReference type="NCBI Taxonomy" id="933801"/>
    <lineage>
        <taxon>Archaea</taxon>
        <taxon>Thermoproteota</taxon>
        <taxon>Thermoprotei</taxon>
        <taxon>Sulfolobales</taxon>
        <taxon>Sulfolobaceae</taxon>
        <taxon>Acidianus</taxon>
    </lineage>
</organism>
<dbReference type="EMBL" id="CP002535">
    <property type="protein sequence ID" value="AEE93491.1"/>
    <property type="molecule type" value="Genomic_DNA"/>
</dbReference>
<dbReference type="Gene3D" id="3.30.300.280">
    <property type="entry name" value="S-adenosylmethionine synthetase, C-terminal domain"/>
    <property type="match status" value="2"/>
</dbReference>
<dbReference type="Pfam" id="PF01941">
    <property type="entry name" value="AdoMet_Synthase"/>
    <property type="match status" value="1"/>
</dbReference>
<dbReference type="GO" id="GO:0016740">
    <property type="term" value="F:transferase activity"/>
    <property type="evidence" value="ECO:0007669"/>
    <property type="project" value="UniProtKB-KW"/>
</dbReference>
<gene>
    <name evidence="1" type="ordered locus">Ahos_0603</name>
</gene>
<protein>
    <submittedName>
        <fullName evidence="1">Methionine adenosyltransferase</fullName>
    </submittedName>
</protein>
<dbReference type="eggNOG" id="arCOG01678">
    <property type="taxonomic scope" value="Archaea"/>
</dbReference>
<dbReference type="Proteomes" id="UP000008458">
    <property type="component" value="Chromosome"/>
</dbReference>
<dbReference type="InterPro" id="IPR042544">
    <property type="entry name" value="AdoMet_synthase_3"/>
</dbReference>
<dbReference type="InterPro" id="IPR027790">
    <property type="entry name" value="AdoMet_synthase_2_family"/>
</dbReference>
<reference evidence="1 2" key="1">
    <citation type="journal article" date="2011" name="Extremophiles">
        <title>Genomic analysis of Acidianus hospitalis W1 a host for studying crenarchaeal virus and plasmid life cycles.</title>
        <authorList>
            <person name="You X.Y."/>
            <person name="Liu C."/>
            <person name="Wang S.Y."/>
            <person name="Jiang C.Y."/>
            <person name="Shah S.A."/>
            <person name="Prangishvili D."/>
            <person name="She Q."/>
            <person name="Liu S.J."/>
            <person name="Garrett R.A."/>
        </authorList>
    </citation>
    <scope>NUCLEOTIDE SEQUENCE [LARGE SCALE GENOMIC DNA]</scope>
    <source>
        <strain evidence="1 2">W1</strain>
    </source>
</reference>
<dbReference type="PANTHER" id="PTHR36697:SF1">
    <property type="entry name" value="S-ADENOSYLMETHIONINE SYNTHASE"/>
    <property type="match status" value="1"/>
</dbReference>
<evidence type="ECO:0000313" key="2">
    <source>
        <dbReference type="Proteomes" id="UP000008458"/>
    </source>
</evidence>
<accession>F4B708</accession>
<dbReference type="STRING" id="933801.Ahos_0603"/>
<reference key="2">
    <citation type="journal article" date="2011" name="Extremophiles">
        <title>Genomic analyses of Acidianus hospitalis W1 a host for studying crenarchaeal virus and plasmid life cycles.</title>
        <authorList>
            <person name="You X.Y."/>
            <person name="Liu C."/>
            <person name="Wang S.Y."/>
            <person name="Jiang C.Y."/>
            <person name="Shah S.A."/>
            <person name="Prangishvili D."/>
            <person name="Liu S.J."/>
            <person name="Garrett R.A."/>
        </authorList>
    </citation>
    <scope>NUCLEOTIDE SEQUENCE</scope>
    <source>
        <strain>W1</strain>
    </source>
</reference>
<dbReference type="KEGG" id="aho:Ahos_0603"/>
<dbReference type="HOGENOM" id="CLU_057642_0_0_2"/>
<evidence type="ECO:0000313" key="1">
    <source>
        <dbReference type="EMBL" id="AEE93491.1"/>
    </source>
</evidence>